<dbReference type="AlphaFoldDB" id="A0A0L9Y8N6"/>
<feature type="transmembrane region" description="Helical" evidence="6">
    <location>
        <begin position="570"/>
        <end position="596"/>
    </location>
</feature>
<dbReference type="InterPro" id="IPR003838">
    <property type="entry name" value="ABC3_permease_C"/>
</dbReference>
<dbReference type="PIRSF" id="PIRSF018968">
    <property type="entry name" value="ABC_permease_BceB"/>
    <property type="match status" value="1"/>
</dbReference>
<keyword evidence="5 6" id="KW-0472">Membrane</keyword>
<reference evidence="10 11" key="1">
    <citation type="submission" date="2019-04" db="EMBL/GenBank/DDBJ databases">
        <title>Genome sequencing of Clostridium botulinum Groups I-IV and Clostridium butyricum.</title>
        <authorList>
            <person name="Brunt J."/>
            <person name="Van Vliet A.H.M."/>
            <person name="Stringer S.C."/>
            <person name="Carter A.T."/>
            <person name="Peck M.W."/>
        </authorList>
    </citation>
    <scope>NUCLEOTIDE SEQUENCE [LARGE SCALE GENOMIC DNA]</scope>
    <source>
        <strain evidence="8 11">1605</strain>
        <strain evidence="9 10">CB-K-33E</strain>
    </source>
</reference>
<dbReference type="InterPro" id="IPR027022">
    <property type="entry name" value="ABC_permease_BceB-typ"/>
</dbReference>
<comment type="similarity">
    <text evidence="6">Belongs to the ABC-4 integral membrane protein family.</text>
</comment>
<dbReference type="EMBL" id="SWOV01000001">
    <property type="protein sequence ID" value="NFF86476.1"/>
    <property type="molecule type" value="Genomic_DNA"/>
</dbReference>
<dbReference type="PANTHER" id="PTHR46795">
    <property type="entry name" value="ABC TRANSPORTER PERMEASE-RELATED-RELATED"/>
    <property type="match status" value="1"/>
</dbReference>
<dbReference type="RefSeq" id="WP_012449753.1">
    <property type="nucleotide sequence ID" value="NZ_CP010520.1"/>
</dbReference>
<feature type="transmembrane region" description="Helical" evidence="6">
    <location>
        <begin position="602"/>
        <end position="625"/>
    </location>
</feature>
<evidence type="ECO:0000256" key="4">
    <source>
        <dbReference type="ARBA" id="ARBA00022989"/>
    </source>
</evidence>
<feature type="transmembrane region" description="Helical" evidence="6">
    <location>
        <begin position="55"/>
        <end position="75"/>
    </location>
</feature>
<dbReference type="Proteomes" id="UP000476820">
    <property type="component" value="Unassembled WGS sequence"/>
</dbReference>
<evidence type="ECO:0000313" key="11">
    <source>
        <dbReference type="Proteomes" id="UP000476820"/>
    </source>
</evidence>
<accession>A0A0L9Y8N6</accession>
<comment type="caution">
    <text evidence="8">The sequence shown here is derived from an EMBL/GenBank/DDBJ whole genome shotgun (WGS) entry which is preliminary data.</text>
</comment>
<dbReference type="GO" id="GO:0055085">
    <property type="term" value="P:transmembrane transport"/>
    <property type="evidence" value="ECO:0007669"/>
    <property type="project" value="UniProtKB-UniRule"/>
</dbReference>
<comment type="subcellular location">
    <subcellularLocation>
        <location evidence="1 6">Cell membrane</location>
        <topology evidence="1 6">Multi-pass membrane protein</topology>
    </subcellularLocation>
</comment>
<dbReference type="Proteomes" id="UP000473681">
    <property type="component" value="Unassembled WGS sequence"/>
</dbReference>
<feature type="transmembrane region" description="Helical" evidence="6">
    <location>
        <begin position="513"/>
        <end position="534"/>
    </location>
</feature>
<proteinExistence type="inferred from homology"/>
<dbReference type="PANTHER" id="PTHR46795:SF3">
    <property type="entry name" value="ABC TRANSPORTER PERMEASE"/>
    <property type="match status" value="1"/>
</dbReference>
<dbReference type="Pfam" id="PF02687">
    <property type="entry name" value="FtsX"/>
    <property type="match status" value="1"/>
</dbReference>
<dbReference type="EMBL" id="SWVK01000015">
    <property type="protein sequence ID" value="NFN35745.1"/>
    <property type="molecule type" value="Genomic_DNA"/>
</dbReference>
<gene>
    <name evidence="8" type="ORF">FC774_00945</name>
    <name evidence="9" type="ORF">FDB51_11545</name>
</gene>
<feature type="transmembrane region" description="Helical" evidence="6">
    <location>
        <begin position="283"/>
        <end position="303"/>
    </location>
</feature>
<protein>
    <submittedName>
        <fullName evidence="8">ABC transporter permease</fullName>
    </submittedName>
</protein>
<evidence type="ECO:0000313" key="10">
    <source>
        <dbReference type="Proteomes" id="UP000473681"/>
    </source>
</evidence>
<feature type="transmembrane region" description="Helical" evidence="6">
    <location>
        <begin position="18"/>
        <end position="35"/>
    </location>
</feature>
<keyword evidence="6" id="KW-0813">Transport</keyword>
<evidence type="ECO:0000313" key="9">
    <source>
        <dbReference type="EMBL" id="NFN35745.1"/>
    </source>
</evidence>
<keyword evidence="4 6" id="KW-1133">Transmembrane helix</keyword>
<evidence type="ECO:0000313" key="8">
    <source>
        <dbReference type="EMBL" id="NFF86476.1"/>
    </source>
</evidence>
<feature type="transmembrane region" description="Helical" evidence="6">
    <location>
        <begin position="154"/>
        <end position="177"/>
    </location>
</feature>
<feature type="domain" description="ABC3 transporter permease C-terminal" evidence="7">
    <location>
        <begin position="61"/>
        <end position="179"/>
    </location>
</feature>
<evidence type="ECO:0000256" key="2">
    <source>
        <dbReference type="ARBA" id="ARBA00022475"/>
    </source>
</evidence>
<organism evidence="8 11">
    <name type="scientific">Clostridium botulinum</name>
    <dbReference type="NCBI Taxonomy" id="1491"/>
    <lineage>
        <taxon>Bacteria</taxon>
        <taxon>Bacillati</taxon>
        <taxon>Bacillota</taxon>
        <taxon>Clostridia</taxon>
        <taxon>Eubacteriales</taxon>
        <taxon>Clostridiaceae</taxon>
        <taxon>Clostridium</taxon>
    </lineage>
</organism>
<evidence type="ECO:0000259" key="7">
    <source>
        <dbReference type="Pfam" id="PF02687"/>
    </source>
</evidence>
<evidence type="ECO:0000256" key="1">
    <source>
        <dbReference type="ARBA" id="ARBA00004651"/>
    </source>
</evidence>
<evidence type="ECO:0000256" key="3">
    <source>
        <dbReference type="ARBA" id="ARBA00022692"/>
    </source>
</evidence>
<feature type="transmembrane region" description="Helical" evidence="6">
    <location>
        <begin position="198"/>
        <end position="219"/>
    </location>
</feature>
<keyword evidence="3 6" id="KW-0812">Transmembrane</keyword>
<dbReference type="OrthoDB" id="9781780at2"/>
<dbReference type="GO" id="GO:0005886">
    <property type="term" value="C:plasma membrane"/>
    <property type="evidence" value="ECO:0007669"/>
    <property type="project" value="UniProtKB-SubCell"/>
</dbReference>
<evidence type="ECO:0000256" key="5">
    <source>
        <dbReference type="ARBA" id="ARBA00023136"/>
    </source>
</evidence>
<feature type="transmembrane region" description="Helical" evidence="6">
    <location>
        <begin position="109"/>
        <end position="134"/>
    </location>
</feature>
<sequence>MNLYNLAKNNVTKNLKNYGMYLFSLIFTVSIFESFKTLEYSDAATKNILGASNMLIVFNSSSIVISVFSLIFIYYSSNFFIKKRKKEIGLYALLGVENKRIATLLFFETLILGMVALIVGTLFGILFASISFSILSKISLEKFIFVFLFSPKAILSTVITFLLFFIIISIQSSTIIYKYSLIELFKANSKKEDKKKTSIISAILSVAFILIGYGIYFFAVKTNVSISFITLILVIVGTYLFFSSMLFFFVKMKRENKKHLYNGMNIISTNQLLYRIKGNSRTLATITILTATTLTAVGTAVALQMDFNKNITKTIPFGIVTTSTNENYINDIKNIINNYDNNKLLYEESIDTIIVNGSTRASHINSYTVIKESELNKLLSHNSYSINLPKLTNENDAFILNSFDSESKISTLSLDSKNGPLKLNMVGNTYQSLIHHMLTTVTIVVKDSTYETLNLTEKTNYTILQIDNKKESQGISNDIKDLQEKYKSTLLEKNITLTFYEDYASSSIDIGTIMFIGMFLGLIFLVCTGSIIFFKQMSEAEEEVNRYQILKNIGVSNNVLKTSIFKQVGFVFSVPLIMATIHSTVALSYIALLFHISLATLMLYTIVPYLIIYLIYYFITSIYYFNTVS</sequence>
<dbReference type="InterPro" id="IPR052536">
    <property type="entry name" value="ABC-4_Integral_Memb_Prot"/>
</dbReference>
<feature type="transmembrane region" description="Helical" evidence="6">
    <location>
        <begin position="225"/>
        <end position="250"/>
    </location>
</feature>
<evidence type="ECO:0000256" key="6">
    <source>
        <dbReference type="PIRNR" id="PIRNR018968"/>
    </source>
</evidence>
<keyword evidence="2 6" id="KW-1003">Cell membrane</keyword>
<name>A0A0L9Y8N6_CLOBO</name>